<name>A0ABY4BVE6_9MICO</name>
<evidence type="ECO:0000313" key="1">
    <source>
        <dbReference type="EMBL" id="UOE43140.1"/>
    </source>
</evidence>
<dbReference type="EMBL" id="CP094528">
    <property type="protein sequence ID" value="UOE43140.1"/>
    <property type="molecule type" value="Genomic_DNA"/>
</dbReference>
<dbReference type="Proteomes" id="UP000832097">
    <property type="component" value="Chromosome"/>
</dbReference>
<protein>
    <submittedName>
        <fullName evidence="1">Uncharacterized protein</fullName>
    </submittedName>
</protein>
<organism evidence="1 2">
    <name type="scientific">Agromyces larvae</name>
    <dbReference type="NCBI Taxonomy" id="2929802"/>
    <lineage>
        <taxon>Bacteria</taxon>
        <taxon>Bacillati</taxon>
        <taxon>Actinomycetota</taxon>
        <taxon>Actinomycetes</taxon>
        <taxon>Micrococcales</taxon>
        <taxon>Microbacteriaceae</taxon>
        <taxon>Agromyces</taxon>
    </lineage>
</organism>
<keyword evidence="2" id="KW-1185">Reference proteome</keyword>
<accession>A0ABY4BVE6</accession>
<reference evidence="1 2" key="1">
    <citation type="submission" date="2022-03" db="EMBL/GenBank/DDBJ databases">
        <title>Mucilaginibacter sp. isolated from the gut of Protaetia brevitarsis seulensis larvae.</title>
        <authorList>
            <person name="Won M."/>
            <person name="Kim S.-J."/>
            <person name="Kwon S.-W."/>
        </authorList>
    </citation>
    <scope>NUCLEOTIDE SEQUENCE [LARGE SCALE GENOMIC DNA]</scope>
    <source>
        <strain evidence="1 2">CFWR-12</strain>
    </source>
</reference>
<sequence>MADRARRSRMAMVAATAAAAIALLTGAAWVGGQAIDLANARSELDASRQALDASVDGLDASLDAARTVDADARAALDAASGRTLDEVARDALSAALDPLAAASADAEPALAEASDLLVNATDLDDSLSPDDVRSTAGALDEASGRLTRLDAALGDAADDVRVATTAVRDAVAARDAWLEQVRASAYREHVWAAGWTAELDACQGSVDLSAAYGLPAIAEHWSCTGKEFPRDAGTYVVLDGVLAGTYRVDGVAAMLDQTTHTTADLPQGHDLLYQTCIDGDSRTMAMVALTRID</sequence>
<dbReference type="RefSeq" id="WP_243554104.1">
    <property type="nucleotide sequence ID" value="NZ_CP094528.1"/>
</dbReference>
<gene>
    <name evidence="1" type="ORF">MTO99_13205</name>
</gene>
<evidence type="ECO:0000313" key="2">
    <source>
        <dbReference type="Proteomes" id="UP000832097"/>
    </source>
</evidence>
<proteinExistence type="predicted"/>